<evidence type="ECO:0000256" key="6">
    <source>
        <dbReference type="ARBA" id="ARBA00023014"/>
    </source>
</evidence>
<evidence type="ECO:0000259" key="10">
    <source>
        <dbReference type="PROSITE" id="PS51918"/>
    </source>
</evidence>
<dbReference type="InterPro" id="IPR007197">
    <property type="entry name" value="rSAM"/>
</dbReference>
<dbReference type="InterPro" id="IPR013785">
    <property type="entry name" value="Aldolase_TIM"/>
</dbReference>
<keyword evidence="4" id="KW-0547">Nucleotide-binding</keyword>
<dbReference type="GO" id="GO:0051539">
    <property type="term" value="F:4 iron, 4 sulfur cluster binding"/>
    <property type="evidence" value="ECO:0007669"/>
    <property type="project" value="UniProtKB-KW"/>
</dbReference>
<dbReference type="SFLD" id="SFLDG01383">
    <property type="entry name" value="cyclic_pyranopterin_phosphate"/>
    <property type="match status" value="1"/>
</dbReference>
<dbReference type="InterPro" id="IPR013483">
    <property type="entry name" value="MoaA"/>
</dbReference>
<sequence>MKELRDGYGRRLNYLRISVTDRCNYRCLYCMPSEGVKCLSHAEILRYEDIKFLCRVFRGLGVEKFRFTGGEPLVRRGLVSFMKELREEMPDVKMAMTTNASLLGSCARELAEARIDSLNVSLDTLDAEKFAKVTRVGSIDAVFEGISAAKAAGIKNIKLNAVLIRGFNDGEVPALLSFARREGLLLRLIEFMPLQESIWKKDAFIVGRDLLAALPEGAAWEKSGRCGGSDGPAEYYVNRKTGDKIGIIAAVSNHFCKSCNRLRVSAEGKLRTCLFNPQETPLKEVIRRRDERLLREVIVAAAAEKPRCWDVVNNGDIKMSGIGG</sequence>
<dbReference type="GO" id="GO:0061799">
    <property type="term" value="F:cyclic pyranopterin monophosphate synthase activity"/>
    <property type="evidence" value="ECO:0007669"/>
    <property type="project" value="TreeGrafter"/>
</dbReference>
<evidence type="ECO:0000256" key="9">
    <source>
        <dbReference type="ARBA" id="ARBA00023239"/>
    </source>
</evidence>
<evidence type="ECO:0000256" key="4">
    <source>
        <dbReference type="ARBA" id="ARBA00022741"/>
    </source>
</evidence>
<name>A0A073IQX0_9BACT</name>
<dbReference type="Pfam" id="PF04055">
    <property type="entry name" value="Radical_SAM"/>
    <property type="match status" value="1"/>
</dbReference>
<dbReference type="eggNOG" id="COG2896">
    <property type="taxonomic scope" value="Bacteria"/>
</dbReference>
<keyword evidence="6" id="KW-0411">Iron-sulfur</keyword>
<dbReference type="Gene3D" id="3.20.20.70">
    <property type="entry name" value="Aldolase class I"/>
    <property type="match status" value="1"/>
</dbReference>
<evidence type="ECO:0000256" key="1">
    <source>
        <dbReference type="ARBA" id="ARBA00022485"/>
    </source>
</evidence>
<dbReference type="InterPro" id="IPR010505">
    <property type="entry name" value="MoaA_twitch"/>
</dbReference>
<dbReference type="SFLD" id="SFLDG01386">
    <property type="entry name" value="main_SPASM_domain-containing"/>
    <property type="match status" value="1"/>
</dbReference>
<evidence type="ECO:0000256" key="5">
    <source>
        <dbReference type="ARBA" id="ARBA00023004"/>
    </source>
</evidence>
<evidence type="ECO:0000256" key="7">
    <source>
        <dbReference type="ARBA" id="ARBA00023134"/>
    </source>
</evidence>
<organism evidence="11 12">
    <name type="scientific">Synergistes jonesii</name>
    <dbReference type="NCBI Taxonomy" id="2754"/>
    <lineage>
        <taxon>Bacteria</taxon>
        <taxon>Thermotogati</taxon>
        <taxon>Synergistota</taxon>
        <taxon>Synergistia</taxon>
        <taxon>Synergistales</taxon>
        <taxon>Synergistaceae</taxon>
        <taxon>Synergistes</taxon>
    </lineage>
</organism>
<keyword evidence="2" id="KW-0949">S-adenosyl-L-methionine</keyword>
<evidence type="ECO:0000256" key="2">
    <source>
        <dbReference type="ARBA" id="ARBA00022691"/>
    </source>
</evidence>
<dbReference type="NCBIfam" id="TIGR02666">
    <property type="entry name" value="moaA"/>
    <property type="match status" value="1"/>
</dbReference>
<comment type="caution">
    <text evidence="11">The sequence shown here is derived from an EMBL/GenBank/DDBJ whole genome shotgun (WGS) entry which is preliminary data.</text>
</comment>
<dbReference type="InterPro" id="IPR058240">
    <property type="entry name" value="rSAM_sf"/>
</dbReference>
<evidence type="ECO:0000256" key="3">
    <source>
        <dbReference type="ARBA" id="ARBA00022723"/>
    </source>
</evidence>
<dbReference type="SUPFAM" id="SSF102114">
    <property type="entry name" value="Radical SAM enzymes"/>
    <property type="match status" value="1"/>
</dbReference>
<keyword evidence="7" id="KW-0342">GTP-binding</keyword>
<dbReference type="GO" id="GO:0005525">
    <property type="term" value="F:GTP binding"/>
    <property type="evidence" value="ECO:0007669"/>
    <property type="project" value="UniProtKB-KW"/>
</dbReference>
<dbReference type="Pfam" id="PF06463">
    <property type="entry name" value="Mob_synth_C"/>
    <property type="match status" value="1"/>
</dbReference>
<dbReference type="SFLD" id="SFLDS00029">
    <property type="entry name" value="Radical_SAM"/>
    <property type="match status" value="1"/>
</dbReference>
<dbReference type="SFLD" id="SFLDG01067">
    <property type="entry name" value="SPASM/twitch_domain_containing"/>
    <property type="match status" value="1"/>
</dbReference>
<keyword evidence="9" id="KW-0456">Lyase</keyword>
<accession>A0A073IQX0</accession>
<keyword evidence="8" id="KW-0501">Molybdenum cofactor biosynthesis</keyword>
<dbReference type="InterPro" id="IPR006638">
    <property type="entry name" value="Elp3/MiaA/NifB-like_rSAM"/>
</dbReference>
<keyword evidence="1" id="KW-0004">4Fe-4S</keyword>
<dbReference type="AlphaFoldDB" id="A0A073IQX0"/>
<evidence type="ECO:0000256" key="8">
    <source>
        <dbReference type="ARBA" id="ARBA00023150"/>
    </source>
</evidence>
<dbReference type="CDD" id="cd01335">
    <property type="entry name" value="Radical_SAM"/>
    <property type="match status" value="1"/>
</dbReference>
<dbReference type="PANTHER" id="PTHR22960:SF0">
    <property type="entry name" value="MOLYBDENUM COFACTOR BIOSYNTHESIS PROTEIN 1"/>
    <property type="match status" value="1"/>
</dbReference>
<dbReference type="STRING" id="2754.EH55_07860"/>
<feature type="domain" description="Radical SAM core" evidence="10">
    <location>
        <begin position="7"/>
        <end position="222"/>
    </location>
</feature>
<dbReference type="EMBL" id="JMKI01000037">
    <property type="protein sequence ID" value="KEJ91876.1"/>
    <property type="molecule type" value="Genomic_DNA"/>
</dbReference>
<evidence type="ECO:0000313" key="11">
    <source>
        <dbReference type="EMBL" id="KEJ91876.1"/>
    </source>
</evidence>
<dbReference type="InterPro" id="IPR040064">
    <property type="entry name" value="MoaA-like"/>
</dbReference>
<dbReference type="GO" id="GO:0046872">
    <property type="term" value="F:metal ion binding"/>
    <property type="evidence" value="ECO:0007669"/>
    <property type="project" value="UniProtKB-KW"/>
</dbReference>
<dbReference type="GO" id="GO:0006777">
    <property type="term" value="P:Mo-molybdopterin cofactor biosynthetic process"/>
    <property type="evidence" value="ECO:0007669"/>
    <property type="project" value="UniProtKB-KW"/>
</dbReference>
<dbReference type="Proteomes" id="UP000027665">
    <property type="component" value="Unassembled WGS sequence"/>
</dbReference>
<keyword evidence="5" id="KW-0408">Iron</keyword>
<dbReference type="CDD" id="cd21117">
    <property type="entry name" value="Twitch_MoaA"/>
    <property type="match status" value="1"/>
</dbReference>
<gene>
    <name evidence="11" type="ORF">EH55_07860</name>
</gene>
<reference evidence="11 12" key="1">
    <citation type="submission" date="2014-04" db="EMBL/GenBank/DDBJ databases">
        <title>Draft Genome Sequence of Synergistes jonesii.</title>
        <authorList>
            <person name="Coil D.A."/>
            <person name="Eisen J.A."/>
            <person name="Holland-Moritz H.E."/>
        </authorList>
    </citation>
    <scope>NUCLEOTIDE SEQUENCE [LARGE SCALE GENOMIC DNA]</scope>
    <source>
        <strain evidence="11 12">78-1</strain>
    </source>
</reference>
<dbReference type="GO" id="GO:0061798">
    <property type="term" value="F:GTP 3',8'-cyclase activity"/>
    <property type="evidence" value="ECO:0007669"/>
    <property type="project" value="TreeGrafter"/>
</dbReference>
<dbReference type="SMART" id="SM00729">
    <property type="entry name" value="Elp3"/>
    <property type="match status" value="1"/>
</dbReference>
<evidence type="ECO:0000313" key="12">
    <source>
        <dbReference type="Proteomes" id="UP000027665"/>
    </source>
</evidence>
<protein>
    <submittedName>
        <fullName evidence="11">Molybdenum cofactor biosynthesis protein MoaA</fullName>
    </submittedName>
</protein>
<keyword evidence="3" id="KW-0479">Metal-binding</keyword>
<keyword evidence="12" id="KW-1185">Reference proteome</keyword>
<dbReference type="PANTHER" id="PTHR22960">
    <property type="entry name" value="MOLYBDOPTERIN COFACTOR SYNTHESIS PROTEIN A"/>
    <property type="match status" value="1"/>
</dbReference>
<dbReference type="PROSITE" id="PS51918">
    <property type="entry name" value="RADICAL_SAM"/>
    <property type="match status" value="1"/>
</dbReference>
<proteinExistence type="predicted"/>
<dbReference type="InterPro" id="IPR050105">
    <property type="entry name" value="MoCo_biosynth_MoaA/MoaC"/>
</dbReference>